<evidence type="ECO:0000256" key="1">
    <source>
        <dbReference type="ARBA" id="ARBA00023125"/>
    </source>
</evidence>
<keyword evidence="3" id="KW-1185">Reference proteome</keyword>
<dbReference type="Proteomes" id="UP000575898">
    <property type="component" value="Unassembled WGS sequence"/>
</dbReference>
<dbReference type="Gene3D" id="1.10.150.130">
    <property type="match status" value="1"/>
</dbReference>
<organism evidence="2 3">
    <name type="scientific">Chitinivorax tropicus</name>
    <dbReference type="NCBI Taxonomy" id="714531"/>
    <lineage>
        <taxon>Bacteria</taxon>
        <taxon>Pseudomonadati</taxon>
        <taxon>Pseudomonadota</taxon>
        <taxon>Betaproteobacteria</taxon>
        <taxon>Chitinivorax</taxon>
    </lineage>
</organism>
<dbReference type="InterPro" id="IPR010998">
    <property type="entry name" value="Integrase_recombinase_N"/>
</dbReference>
<dbReference type="RefSeq" id="WP_184036410.1">
    <property type="nucleotide sequence ID" value="NZ_JACHHY010000005.1"/>
</dbReference>
<sequence length="191" mass="22669">MNEAKEYLALSKTVQGKKLIYSIEQTEEEKYRSDKENRNDFSFEHFVKLYIRDYIDTKPRETELQKRNHASTVAFFNIILGISILDRSLTYQEKVDMGVGNPEDPVYKYFGKYDIRKITPIDINNYIKSRKRLELKPISIQREITQISNVFNKAKYFSELDSIVELRNPCREYDLDLLKNNSLKREGFISD</sequence>
<proteinExistence type="predicted"/>
<accession>A0A840MLX9</accession>
<dbReference type="AlphaFoldDB" id="A0A840MLX9"/>
<evidence type="ECO:0008006" key="4">
    <source>
        <dbReference type="Google" id="ProtNLM"/>
    </source>
</evidence>
<gene>
    <name evidence="2" type="ORF">HNQ59_001187</name>
</gene>
<dbReference type="EMBL" id="JACHHY010000005">
    <property type="protein sequence ID" value="MBB5017917.1"/>
    <property type="molecule type" value="Genomic_DNA"/>
</dbReference>
<evidence type="ECO:0000313" key="2">
    <source>
        <dbReference type="EMBL" id="MBB5017917.1"/>
    </source>
</evidence>
<dbReference type="GO" id="GO:0003677">
    <property type="term" value="F:DNA binding"/>
    <property type="evidence" value="ECO:0007669"/>
    <property type="project" value="UniProtKB-KW"/>
</dbReference>
<evidence type="ECO:0000313" key="3">
    <source>
        <dbReference type="Proteomes" id="UP000575898"/>
    </source>
</evidence>
<protein>
    <recommendedName>
        <fullName evidence="4">Core-binding (CB) domain-containing protein</fullName>
    </recommendedName>
</protein>
<reference evidence="2 3" key="1">
    <citation type="submission" date="2020-08" db="EMBL/GenBank/DDBJ databases">
        <title>Genomic Encyclopedia of Type Strains, Phase IV (KMG-IV): sequencing the most valuable type-strain genomes for metagenomic binning, comparative biology and taxonomic classification.</title>
        <authorList>
            <person name="Goeker M."/>
        </authorList>
    </citation>
    <scope>NUCLEOTIDE SEQUENCE [LARGE SCALE GENOMIC DNA]</scope>
    <source>
        <strain evidence="2 3">DSM 27165</strain>
    </source>
</reference>
<comment type="caution">
    <text evidence="2">The sequence shown here is derived from an EMBL/GenBank/DDBJ whole genome shotgun (WGS) entry which is preliminary data.</text>
</comment>
<name>A0A840MLX9_9PROT</name>
<keyword evidence="1" id="KW-0238">DNA-binding</keyword>